<protein>
    <recommendedName>
        <fullName evidence="3">DUF5348 domain-containing protein</fullName>
    </recommendedName>
</protein>
<proteinExistence type="predicted"/>
<evidence type="ECO:0000313" key="1">
    <source>
        <dbReference type="EMBL" id="MCG4528978.1"/>
    </source>
</evidence>
<gene>
    <name evidence="1" type="ORF">L0P79_18235</name>
</gene>
<comment type="caution">
    <text evidence="1">The sequence shown here is derived from an EMBL/GenBank/DDBJ whole genome shotgun (WGS) entry which is preliminary data.</text>
</comment>
<dbReference type="Proteomes" id="UP001200313">
    <property type="component" value="Unassembled WGS sequence"/>
</dbReference>
<evidence type="ECO:0000313" key="2">
    <source>
        <dbReference type="Proteomes" id="UP001200313"/>
    </source>
</evidence>
<reference evidence="1 2" key="1">
    <citation type="submission" date="2022-01" db="EMBL/GenBank/DDBJ databases">
        <title>Collection of gut derived symbiotic bacterial strains cultured from healthy donors.</title>
        <authorList>
            <person name="Lin H."/>
            <person name="Kohout C."/>
            <person name="Waligurski E."/>
            <person name="Pamer E.G."/>
        </authorList>
    </citation>
    <scope>NUCLEOTIDE SEQUENCE [LARGE SCALE GENOMIC DNA]</scope>
    <source>
        <strain evidence="1 2">DFI.3.7</strain>
    </source>
</reference>
<accession>A0ABS9MDT3</accession>
<name>A0ABS9MDT3_9FIRM</name>
<keyword evidence="2" id="KW-1185">Reference proteome</keyword>
<sequence>MVRVQKLTVGEVYRNRNGWDYLCLENAGPGVAVLERESDGWTLLAHGICVYEDGSIEWDWSTWGHWPDGRPRGQ</sequence>
<organism evidence="1 2">
    <name type="scientific">Intestinimonas massiliensis</name>
    <name type="common">ex Afouda et al. 2020</name>
    <dbReference type="NCBI Taxonomy" id="1673721"/>
    <lineage>
        <taxon>Bacteria</taxon>
        <taxon>Bacillati</taxon>
        <taxon>Bacillota</taxon>
        <taxon>Clostridia</taxon>
        <taxon>Eubacteriales</taxon>
        <taxon>Intestinimonas</taxon>
    </lineage>
</organism>
<dbReference type="RefSeq" id="WP_238075184.1">
    <property type="nucleotide sequence ID" value="NZ_JAKNJB010000053.1"/>
</dbReference>
<dbReference type="EMBL" id="JAKNJB010000053">
    <property type="protein sequence ID" value="MCG4528978.1"/>
    <property type="molecule type" value="Genomic_DNA"/>
</dbReference>
<evidence type="ECO:0008006" key="3">
    <source>
        <dbReference type="Google" id="ProtNLM"/>
    </source>
</evidence>